<dbReference type="AlphaFoldDB" id="A0AAV7KEG0"/>
<keyword evidence="2" id="KW-1185">Reference proteome</keyword>
<reference evidence="1 2" key="1">
    <citation type="journal article" date="2023" name="BMC Biol.">
        <title>The compact genome of the sponge Oopsacas minuta (Hexactinellida) is lacking key metazoan core genes.</title>
        <authorList>
            <person name="Santini S."/>
            <person name="Schenkelaars Q."/>
            <person name="Jourda C."/>
            <person name="Duchesne M."/>
            <person name="Belahbib H."/>
            <person name="Rocher C."/>
            <person name="Selva M."/>
            <person name="Riesgo A."/>
            <person name="Vervoort M."/>
            <person name="Leys S.P."/>
            <person name="Kodjabachian L."/>
            <person name="Le Bivic A."/>
            <person name="Borchiellini C."/>
            <person name="Claverie J.M."/>
            <person name="Renard E."/>
        </authorList>
    </citation>
    <scope>NUCLEOTIDE SEQUENCE [LARGE SCALE GENOMIC DNA]</scope>
    <source>
        <strain evidence="1">SPO-2</strain>
    </source>
</reference>
<sequence length="197" mass="23041">MSSKSHLYAGKKFHYHLFIYVKLGLIKQSVKALDFEGEAYQEISAMFPKLSDAKLKGGIFVSPQITTMLKSRTLEDKMTETEIKAWQAFRDVVNGLLGNNKDPNCGEIVNTLITSYQKMGCRMSLELHFLCSHIYLFQESLKDFSEEHGERFHQDIQLMERRYQGHWDSTMMGDYMWFLIREDISGHKRKARLTVHF</sequence>
<dbReference type="EMBL" id="JAKMXF010000055">
    <property type="protein sequence ID" value="KAI6659623.1"/>
    <property type="molecule type" value="Genomic_DNA"/>
</dbReference>
<accession>A0AAV7KEG0</accession>
<organism evidence="1 2">
    <name type="scientific">Oopsacas minuta</name>
    <dbReference type="NCBI Taxonomy" id="111878"/>
    <lineage>
        <taxon>Eukaryota</taxon>
        <taxon>Metazoa</taxon>
        <taxon>Porifera</taxon>
        <taxon>Hexactinellida</taxon>
        <taxon>Hexasterophora</taxon>
        <taxon>Lyssacinosida</taxon>
        <taxon>Leucopsacidae</taxon>
        <taxon>Oopsacas</taxon>
    </lineage>
</organism>
<dbReference type="PANTHER" id="PTHR46114">
    <property type="entry name" value="APPLE DOMAIN-CONTAINING PROTEIN"/>
    <property type="match status" value="1"/>
</dbReference>
<evidence type="ECO:0000313" key="1">
    <source>
        <dbReference type="EMBL" id="KAI6659623.1"/>
    </source>
</evidence>
<protein>
    <submittedName>
        <fullName evidence="1">Uncharacterized protein</fullName>
    </submittedName>
</protein>
<comment type="caution">
    <text evidence="1">The sequence shown here is derived from an EMBL/GenBank/DDBJ whole genome shotgun (WGS) entry which is preliminary data.</text>
</comment>
<name>A0AAV7KEG0_9METZ</name>
<dbReference type="PANTHER" id="PTHR46114:SF1">
    <property type="entry name" value="ZAD DOMAIN-CONTAINING PROTEIN"/>
    <property type="match status" value="1"/>
</dbReference>
<dbReference type="Proteomes" id="UP001165289">
    <property type="component" value="Unassembled WGS sequence"/>
</dbReference>
<proteinExistence type="predicted"/>
<evidence type="ECO:0000313" key="2">
    <source>
        <dbReference type="Proteomes" id="UP001165289"/>
    </source>
</evidence>
<gene>
    <name evidence="1" type="ORF">LOD99_14546</name>
</gene>